<dbReference type="AlphaFoldDB" id="A0A1J5HPB6"/>
<dbReference type="GO" id="GO:0005886">
    <property type="term" value="C:plasma membrane"/>
    <property type="evidence" value="ECO:0007669"/>
    <property type="project" value="UniProtKB-SubCell"/>
</dbReference>
<dbReference type="InterPro" id="IPR050083">
    <property type="entry name" value="HtpX_protease"/>
</dbReference>
<feature type="transmembrane region" description="Helical" evidence="12">
    <location>
        <begin position="38"/>
        <end position="59"/>
    </location>
</feature>
<dbReference type="EC" id="3.4.24.-" evidence="12"/>
<comment type="caution">
    <text evidence="14">The sequence shown here is derived from an EMBL/GenBank/DDBJ whole genome shotgun (WGS) entry which is preliminary data.</text>
</comment>
<comment type="cofactor">
    <cofactor evidence="12">
        <name>Zn(2+)</name>
        <dbReference type="ChEBI" id="CHEBI:29105"/>
    </cofactor>
    <text evidence="12">Binds 1 zinc ion per subunit.</text>
</comment>
<dbReference type="Proteomes" id="UP000183758">
    <property type="component" value="Unassembled WGS sequence"/>
</dbReference>
<evidence type="ECO:0000256" key="11">
    <source>
        <dbReference type="ARBA" id="ARBA00023136"/>
    </source>
</evidence>
<comment type="subcellular location">
    <subcellularLocation>
        <location evidence="1 12">Cell membrane</location>
        <topology evidence="1 12">Multi-pass membrane protein</topology>
    </subcellularLocation>
</comment>
<dbReference type="Gene3D" id="3.30.2010.10">
    <property type="entry name" value="Metalloproteases ('zincins'), catalytic domain"/>
    <property type="match status" value="1"/>
</dbReference>
<dbReference type="GO" id="GO:0004222">
    <property type="term" value="F:metalloendopeptidase activity"/>
    <property type="evidence" value="ECO:0007669"/>
    <property type="project" value="UniProtKB-UniRule"/>
</dbReference>
<dbReference type="Pfam" id="PF01435">
    <property type="entry name" value="Peptidase_M48"/>
    <property type="match status" value="1"/>
</dbReference>
<evidence type="ECO:0000313" key="15">
    <source>
        <dbReference type="Proteomes" id="UP000183758"/>
    </source>
</evidence>
<feature type="binding site" evidence="12">
    <location>
        <position position="146"/>
    </location>
    <ligand>
        <name>Zn(2+)</name>
        <dbReference type="ChEBI" id="CHEBI:29105"/>
        <note>catalytic</note>
    </ligand>
</feature>
<evidence type="ECO:0000313" key="14">
    <source>
        <dbReference type="EMBL" id="OIP82711.1"/>
    </source>
</evidence>
<evidence type="ECO:0000256" key="12">
    <source>
        <dbReference type="HAMAP-Rule" id="MF_00188"/>
    </source>
</evidence>
<evidence type="ECO:0000256" key="8">
    <source>
        <dbReference type="ARBA" id="ARBA00022833"/>
    </source>
</evidence>
<feature type="binding site" evidence="12">
    <location>
        <position position="222"/>
    </location>
    <ligand>
        <name>Zn(2+)</name>
        <dbReference type="ChEBI" id="CHEBI:29105"/>
        <note>catalytic</note>
    </ligand>
</feature>
<evidence type="ECO:0000256" key="9">
    <source>
        <dbReference type="ARBA" id="ARBA00022989"/>
    </source>
</evidence>
<organism evidence="14 15">
    <name type="scientific">Candidatus Roizmanbacteria bacterium CG2_30_33_16</name>
    <dbReference type="NCBI Taxonomy" id="1805340"/>
    <lineage>
        <taxon>Bacteria</taxon>
        <taxon>Candidatus Roizmaniibacteriota</taxon>
    </lineage>
</organism>
<keyword evidence="10 12" id="KW-0482">Metalloprotease</keyword>
<evidence type="ECO:0000256" key="1">
    <source>
        <dbReference type="ARBA" id="ARBA00004651"/>
    </source>
</evidence>
<feature type="transmembrane region" description="Helical" evidence="12">
    <location>
        <begin position="194"/>
        <end position="217"/>
    </location>
</feature>
<accession>A0A1J5HPB6</accession>
<evidence type="ECO:0000256" key="5">
    <source>
        <dbReference type="ARBA" id="ARBA00022692"/>
    </source>
</evidence>
<evidence type="ECO:0000256" key="3">
    <source>
        <dbReference type="ARBA" id="ARBA00022475"/>
    </source>
</evidence>
<evidence type="ECO:0000256" key="6">
    <source>
        <dbReference type="ARBA" id="ARBA00022723"/>
    </source>
</evidence>
<keyword evidence="8 12" id="KW-0862">Zinc</keyword>
<dbReference type="GO" id="GO:0008270">
    <property type="term" value="F:zinc ion binding"/>
    <property type="evidence" value="ECO:0007669"/>
    <property type="project" value="UniProtKB-UniRule"/>
</dbReference>
<evidence type="ECO:0000259" key="13">
    <source>
        <dbReference type="Pfam" id="PF01435"/>
    </source>
</evidence>
<proteinExistence type="inferred from homology"/>
<gene>
    <name evidence="12" type="primary">htpX</name>
    <name evidence="14" type="ORF">AUK04_04280</name>
</gene>
<feature type="transmembrane region" description="Helical" evidence="12">
    <location>
        <begin position="150"/>
        <end position="168"/>
    </location>
</feature>
<evidence type="ECO:0000256" key="7">
    <source>
        <dbReference type="ARBA" id="ARBA00022801"/>
    </source>
</evidence>
<dbReference type="PANTHER" id="PTHR43221:SF1">
    <property type="entry name" value="PROTEASE HTPX"/>
    <property type="match status" value="1"/>
</dbReference>
<sequence>MTIYNQISSNRIRSVLIMIAFVFLFTGFFFLIGKFFNGQGYFIIGLIVSLLSAVGSYFYSDKIVLWINRAQPADKKTFFDFYTVTENLAIADGIPMPKIYVIDDPAPNAFATGRNPKHAVICATTGLLNKLERSEVEGVISHELSHVKNYDILLSTLVAVLVGTMAYASDWMMRSLWWGGIGGRDDNRDRRNPLMLIGMIVALVLIPIAATLIQLAVSRQREFLADASGALLTRNPEGLASALEKISADPNRMSHANNATAHLFISNPLKNIRRGSWIAGLFSTHPPIEERVRLLRSM</sequence>
<feature type="transmembrane region" description="Helical" evidence="12">
    <location>
        <begin position="12"/>
        <end position="32"/>
    </location>
</feature>
<feature type="binding site" evidence="12">
    <location>
        <position position="142"/>
    </location>
    <ligand>
        <name>Zn(2+)</name>
        <dbReference type="ChEBI" id="CHEBI:29105"/>
        <note>catalytic</note>
    </ligand>
</feature>
<reference evidence="14 15" key="1">
    <citation type="journal article" date="2016" name="Environ. Microbiol.">
        <title>Genomic resolution of a cold subsurface aquifer community provides metabolic insights for novel microbes adapted to high CO concentrations.</title>
        <authorList>
            <person name="Probst A.J."/>
            <person name="Castelle C.J."/>
            <person name="Singh A."/>
            <person name="Brown C.T."/>
            <person name="Anantharaman K."/>
            <person name="Sharon I."/>
            <person name="Hug L.A."/>
            <person name="Burstein D."/>
            <person name="Emerson J.B."/>
            <person name="Thomas B.C."/>
            <person name="Banfield J.F."/>
        </authorList>
    </citation>
    <scope>NUCLEOTIDE SEQUENCE [LARGE SCALE GENOMIC DNA]</scope>
    <source>
        <strain evidence="14">CG2_30_33_16</strain>
    </source>
</reference>
<dbReference type="CDD" id="cd07340">
    <property type="entry name" value="M48B_Htpx_like"/>
    <property type="match status" value="1"/>
</dbReference>
<dbReference type="EMBL" id="MNZM01000106">
    <property type="protein sequence ID" value="OIP82711.1"/>
    <property type="molecule type" value="Genomic_DNA"/>
</dbReference>
<dbReference type="InterPro" id="IPR022919">
    <property type="entry name" value="Pept_M48_protease_HtpX"/>
</dbReference>
<evidence type="ECO:0000256" key="2">
    <source>
        <dbReference type="ARBA" id="ARBA00009779"/>
    </source>
</evidence>
<dbReference type="PANTHER" id="PTHR43221">
    <property type="entry name" value="PROTEASE HTPX"/>
    <property type="match status" value="1"/>
</dbReference>
<dbReference type="GO" id="GO:0006508">
    <property type="term" value="P:proteolysis"/>
    <property type="evidence" value="ECO:0007669"/>
    <property type="project" value="UniProtKB-KW"/>
</dbReference>
<keyword evidence="4 12" id="KW-0645">Protease</keyword>
<evidence type="ECO:0000256" key="4">
    <source>
        <dbReference type="ARBA" id="ARBA00022670"/>
    </source>
</evidence>
<keyword evidence="9 12" id="KW-1133">Transmembrane helix</keyword>
<name>A0A1J5HPB6_9BACT</name>
<feature type="active site" evidence="12">
    <location>
        <position position="143"/>
    </location>
</feature>
<feature type="domain" description="Peptidase M48" evidence="13">
    <location>
        <begin position="83"/>
        <end position="297"/>
    </location>
</feature>
<comment type="similarity">
    <text evidence="2 12">Belongs to the peptidase M48B family.</text>
</comment>
<dbReference type="InterPro" id="IPR001915">
    <property type="entry name" value="Peptidase_M48"/>
</dbReference>
<keyword evidence="5 12" id="KW-0812">Transmembrane</keyword>
<keyword evidence="6 12" id="KW-0479">Metal-binding</keyword>
<keyword evidence="3 12" id="KW-1003">Cell membrane</keyword>
<protein>
    <recommendedName>
        <fullName evidence="12">Protease HtpX homolog</fullName>
        <ecNumber evidence="12">3.4.24.-</ecNumber>
    </recommendedName>
</protein>
<keyword evidence="7 12" id="KW-0378">Hydrolase</keyword>
<evidence type="ECO:0000256" key="10">
    <source>
        <dbReference type="ARBA" id="ARBA00023049"/>
    </source>
</evidence>
<keyword evidence="11 12" id="KW-0472">Membrane</keyword>
<dbReference type="HAMAP" id="MF_00188">
    <property type="entry name" value="Pept_M48_protease_HtpX"/>
    <property type="match status" value="1"/>
</dbReference>